<name>A0A0B1P0N2_UNCNE</name>
<dbReference type="SMART" id="SM00066">
    <property type="entry name" value="GAL4"/>
    <property type="match status" value="1"/>
</dbReference>
<feature type="compositionally biased region" description="Low complexity" evidence="9">
    <location>
        <begin position="764"/>
        <end position="776"/>
    </location>
</feature>
<keyword evidence="2" id="KW-0479">Metal-binding</keyword>
<reference evidence="11 12" key="1">
    <citation type="journal article" date="2014" name="BMC Genomics">
        <title>Adaptive genomic structural variation in the grape powdery mildew pathogen, Erysiphe necator.</title>
        <authorList>
            <person name="Jones L."/>
            <person name="Riaz S."/>
            <person name="Morales-Cruz A."/>
            <person name="Amrine K.C."/>
            <person name="McGuire B."/>
            <person name="Gubler W.D."/>
            <person name="Walker M.A."/>
            <person name="Cantu D."/>
        </authorList>
    </citation>
    <scope>NUCLEOTIDE SEQUENCE [LARGE SCALE GENOMIC DNA]</scope>
    <source>
        <strain evidence="12">c</strain>
    </source>
</reference>
<keyword evidence="4" id="KW-0805">Transcription regulation</keyword>
<feature type="compositionally biased region" description="Polar residues" evidence="9">
    <location>
        <begin position="732"/>
        <end position="742"/>
    </location>
</feature>
<evidence type="ECO:0000259" key="10">
    <source>
        <dbReference type="PROSITE" id="PS50048"/>
    </source>
</evidence>
<feature type="region of interest" description="Disordered" evidence="9">
    <location>
        <begin position="764"/>
        <end position="784"/>
    </location>
</feature>
<comment type="caution">
    <text evidence="11">The sequence shown here is derived from an EMBL/GenBank/DDBJ whole genome shotgun (WGS) entry which is preliminary data.</text>
</comment>
<dbReference type="InterPro" id="IPR051089">
    <property type="entry name" value="prtT"/>
</dbReference>
<dbReference type="Proteomes" id="UP000030854">
    <property type="component" value="Unassembled WGS sequence"/>
</dbReference>
<dbReference type="SUPFAM" id="SSF57701">
    <property type="entry name" value="Zn2/Cys6 DNA-binding domain"/>
    <property type="match status" value="1"/>
</dbReference>
<evidence type="ECO:0000256" key="1">
    <source>
        <dbReference type="ARBA" id="ARBA00004123"/>
    </source>
</evidence>
<dbReference type="GO" id="GO:0006351">
    <property type="term" value="P:DNA-templated transcription"/>
    <property type="evidence" value="ECO:0007669"/>
    <property type="project" value="InterPro"/>
</dbReference>
<dbReference type="GO" id="GO:0005634">
    <property type="term" value="C:nucleus"/>
    <property type="evidence" value="ECO:0007669"/>
    <property type="project" value="UniProtKB-SubCell"/>
</dbReference>
<feature type="region of interest" description="Disordered" evidence="9">
    <location>
        <begin position="36"/>
        <end position="76"/>
    </location>
</feature>
<evidence type="ECO:0000256" key="6">
    <source>
        <dbReference type="ARBA" id="ARBA00023163"/>
    </source>
</evidence>
<dbReference type="PROSITE" id="PS50048">
    <property type="entry name" value="ZN2_CY6_FUNGAL_2"/>
    <property type="match status" value="1"/>
</dbReference>
<keyword evidence="6" id="KW-0804">Transcription</keyword>
<proteinExistence type="predicted"/>
<evidence type="ECO:0000256" key="9">
    <source>
        <dbReference type="SAM" id="MobiDB-lite"/>
    </source>
</evidence>
<feature type="region of interest" description="Disordered" evidence="9">
    <location>
        <begin position="707"/>
        <end position="742"/>
    </location>
</feature>
<evidence type="ECO:0000256" key="3">
    <source>
        <dbReference type="ARBA" id="ARBA00022833"/>
    </source>
</evidence>
<keyword evidence="12" id="KW-1185">Reference proteome</keyword>
<organism evidence="11 12">
    <name type="scientific">Uncinula necator</name>
    <name type="common">Grape powdery mildew</name>
    <dbReference type="NCBI Taxonomy" id="52586"/>
    <lineage>
        <taxon>Eukaryota</taxon>
        <taxon>Fungi</taxon>
        <taxon>Dikarya</taxon>
        <taxon>Ascomycota</taxon>
        <taxon>Pezizomycotina</taxon>
        <taxon>Leotiomycetes</taxon>
        <taxon>Erysiphales</taxon>
        <taxon>Erysiphaceae</taxon>
        <taxon>Erysiphe</taxon>
    </lineage>
</organism>
<gene>
    <name evidence="11" type="ORF">EV44_g6209</name>
</gene>
<protein>
    <submittedName>
        <fullName evidence="11">Putative fungal specific transcription protein</fullName>
    </submittedName>
</protein>
<feature type="compositionally biased region" description="Polar residues" evidence="9">
    <location>
        <begin position="713"/>
        <end position="722"/>
    </location>
</feature>
<dbReference type="CDD" id="cd00067">
    <property type="entry name" value="GAL4"/>
    <property type="match status" value="1"/>
</dbReference>
<dbReference type="PROSITE" id="PS00463">
    <property type="entry name" value="ZN2_CY6_FUNGAL_1"/>
    <property type="match status" value="1"/>
</dbReference>
<keyword evidence="3" id="KW-0862">Zinc</keyword>
<dbReference type="PANTHER" id="PTHR31845:SF39">
    <property type="entry name" value="TRANSCRIPTION FACTOR PBCR-RELATED"/>
    <property type="match status" value="1"/>
</dbReference>
<keyword evidence="7" id="KW-0539">Nucleus</keyword>
<evidence type="ECO:0000313" key="11">
    <source>
        <dbReference type="EMBL" id="KHJ30481.1"/>
    </source>
</evidence>
<dbReference type="HOGENOM" id="CLU_006524_0_0_1"/>
<dbReference type="FunFam" id="4.10.240.10:FF:000003">
    <property type="entry name" value="C6 transcription factor (Leu3)"/>
    <property type="match status" value="1"/>
</dbReference>
<accession>A0A0B1P0N2</accession>
<keyword evidence="5" id="KW-0238">DNA-binding</keyword>
<feature type="domain" description="Zn(2)-C6 fungal-type" evidence="10">
    <location>
        <begin position="82"/>
        <end position="116"/>
    </location>
</feature>
<dbReference type="GO" id="GO:0008270">
    <property type="term" value="F:zinc ion binding"/>
    <property type="evidence" value="ECO:0007669"/>
    <property type="project" value="InterPro"/>
</dbReference>
<sequence>MMSNPEASIDPLLRNIAPTPSLSSYHLVSPTIPSSSVSFSRSHSYERNSPYLNSQNLQRADGPDVEISQKDNDFNNSKRSRACEACRGLKVRCEPDPNTQDDTCKRCAKANRICIVTAPSRKRRKKTDSRVAELEKKIDALTASLAAQRSGNISITQRNDIEDVNESQPIPNQLRNNSYVQSISENYSSSFKSCFDNNSGDWSCYTKAEFEPKTSTTISSKPSIDQNVKHAEMYLNQPKLPASTSAHSKVQTEPVRNWLDSTTRPTQVDEYVDLIDRGLLTSEIATNMFNDFVQDLIPIMPIVAFPPGTNSASIRKSAPILFLAILSAGSSVNYIHLQQSLTDELMKALSERIFVTKYKSIELIQALQISSLWYWPVESFDEIKFYQLRHTAAIMAIDIGIGRKNRSPKSRVTSKSGDHPLCRNPCLDPESVESRRTWLSCYLLCCSASLVLRRPNIIHWSSFTADCVEVLENSEEAFPSDRMLCQWVKIFHISEEIGTRFFMDDPGAIVSFADSQVQHTLRGFERDLEKWRASQKPENMSPNLKITEHGINLYMHEVATQVGHQIDNLKPPFTEDTITAFVEESDQAPLSSARVTALSTCLVSIDGIFETFLDLDVESILLFPAIDYAWIAYATGVLLKLYFAAATPNSELGKIINKESMKVEYYFDRLIEKLRAISGEEVYRCSTMFLHIMIMMRDWFHRQINRHRKPSHQRVTSGNQMGERSKEKIAHTTPSKNHSNFSSGNTMLQLLSEVATGNNVGQTTSNVTNNYSTSPNKWRQSSQSAYPGYPAGHFPVNQAYAQPNMNGNIDPSLKIDLEYSNVNGPQNAIFGFGDLGPFISDDAFFGGLMNSIFPPNMGFEGL</sequence>
<dbReference type="AlphaFoldDB" id="A0A0B1P0N2"/>
<evidence type="ECO:0000256" key="4">
    <source>
        <dbReference type="ARBA" id="ARBA00023015"/>
    </source>
</evidence>
<feature type="coiled-coil region" evidence="8">
    <location>
        <begin position="124"/>
        <end position="151"/>
    </location>
</feature>
<dbReference type="OMA" id="IYMHEIG"/>
<evidence type="ECO:0000256" key="5">
    <source>
        <dbReference type="ARBA" id="ARBA00023125"/>
    </source>
</evidence>
<dbReference type="CDD" id="cd12148">
    <property type="entry name" value="fungal_TF_MHR"/>
    <property type="match status" value="1"/>
</dbReference>
<evidence type="ECO:0000313" key="12">
    <source>
        <dbReference type="Proteomes" id="UP000030854"/>
    </source>
</evidence>
<dbReference type="Pfam" id="PF04082">
    <property type="entry name" value="Fungal_trans"/>
    <property type="match status" value="1"/>
</dbReference>
<dbReference type="InterPro" id="IPR007219">
    <property type="entry name" value="XnlR_reg_dom"/>
</dbReference>
<evidence type="ECO:0000256" key="7">
    <source>
        <dbReference type="ARBA" id="ARBA00023242"/>
    </source>
</evidence>
<dbReference type="GO" id="GO:0000981">
    <property type="term" value="F:DNA-binding transcription factor activity, RNA polymerase II-specific"/>
    <property type="evidence" value="ECO:0007669"/>
    <property type="project" value="InterPro"/>
</dbReference>
<evidence type="ECO:0000256" key="8">
    <source>
        <dbReference type="SAM" id="Coils"/>
    </source>
</evidence>
<dbReference type="GO" id="GO:0000976">
    <property type="term" value="F:transcription cis-regulatory region binding"/>
    <property type="evidence" value="ECO:0007669"/>
    <property type="project" value="TreeGrafter"/>
</dbReference>
<dbReference type="Gene3D" id="4.10.240.10">
    <property type="entry name" value="Zn(2)-C6 fungal-type DNA-binding domain"/>
    <property type="match status" value="1"/>
</dbReference>
<dbReference type="PANTHER" id="PTHR31845">
    <property type="entry name" value="FINGER DOMAIN PROTEIN, PUTATIVE-RELATED"/>
    <property type="match status" value="1"/>
</dbReference>
<dbReference type="GO" id="GO:0001216">
    <property type="term" value="F:DNA-binding transcription activator activity"/>
    <property type="evidence" value="ECO:0007669"/>
    <property type="project" value="UniProtKB-ARBA"/>
</dbReference>
<dbReference type="STRING" id="52586.A0A0B1P0N2"/>
<comment type="subcellular location">
    <subcellularLocation>
        <location evidence="1">Nucleus</location>
    </subcellularLocation>
</comment>
<dbReference type="InterPro" id="IPR001138">
    <property type="entry name" value="Zn2Cys6_DnaBD"/>
</dbReference>
<keyword evidence="8" id="KW-0175">Coiled coil</keyword>
<dbReference type="EMBL" id="JNVN01004151">
    <property type="protein sequence ID" value="KHJ30481.1"/>
    <property type="molecule type" value="Genomic_DNA"/>
</dbReference>
<dbReference type="InterPro" id="IPR036864">
    <property type="entry name" value="Zn2-C6_fun-type_DNA-bd_sf"/>
</dbReference>
<evidence type="ECO:0000256" key="2">
    <source>
        <dbReference type="ARBA" id="ARBA00022723"/>
    </source>
</evidence>